<evidence type="ECO:0000256" key="1">
    <source>
        <dbReference type="PROSITE-ProRule" id="PRU00169"/>
    </source>
</evidence>
<name>A0A1H8NLX1_9RHOB</name>
<dbReference type="PROSITE" id="PS50110">
    <property type="entry name" value="RESPONSE_REGULATORY"/>
    <property type="match status" value="1"/>
</dbReference>
<feature type="transmembrane region" description="Helical" evidence="3">
    <location>
        <begin position="62"/>
        <end position="82"/>
    </location>
</feature>
<dbReference type="Gene3D" id="3.40.50.2300">
    <property type="match status" value="1"/>
</dbReference>
<dbReference type="SUPFAM" id="SSF52172">
    <property type="entry name" value="CheY-like"/>
    <property type="match status" value="1"/>
</dbReference>
<dbReference type="EMBL" id="FODS01000003">
    <property type="protein sequence ID" value="SEO30566.1"/>
    <property type="molecule type" value="Genomic_DNA"/>
</dbReference>
<keyword evidence="6" id="KW-1185">Reference proteome</keyword>
<feature type="modified residue" description="4-aspartylphosphate" evidence="1">
    <location>
        <position position="184"/>
    </location>
</feature>
<keyword evidence="3" id="KW-0812">Transmembrane</keyword>
<reference evidence="5 6" key="1">
    <citation type="submission" date="2016-10" db="EMBL/GenBank/DDBJ databases">
        <authorList>
            <person name="de Groot N.N."/>
        </authorList>
    </citation>
    <scope>NUCLEOTIDE SEQUENCE [LARGE SCALE GENOMIC DNA]</scope>
    <source>
        <strain evidence="5 6">DSM 27842</strain>
    </source>
</reference>
<feature type="transmembrane region" description="Helical" evidence="3">
    <location>
        <begin position="35"/>
        <end position="56"/>
    </location>
</feature>
<evidence type="ECO:0000259" key="4">
    <source>
        <dbReference type="PROSITE" id="PS50110"/>
    </source>
</evidence>
<keyword evidence="3" id="KW-0472">Membrane</keyword>
<evidence type="ECO:0000256" key="3">
    <source>
        <dbReference type="SAM" id="Phobius"/>
    </source>
</evidence>
<evidence type="ECO:0000256" key="2">
    <source>
        <dbReference type="SAM" id="MobiDB-lite"/>
    </source>
</evidence>
<dbReference type="OrthoDB" id="7743921at2"/>
<feature type="domain" description="Response regulatory" evidence="4">
    <location>
        <begin position="133"/>
        <end position="251"/>
    </location>
</feature>
<dbReference type="InterPro" id="IPR011006">
    <property type="entry name" value="CheY-like_superfamily"/>
</dbReference>
<accession>A0A1H8NLX1</accession>
<evidence type="ECO:0000313" key="5">
    <source>
        <dbReference type="EMBL" id="SEO30566.1"/>
    </source>
</evidence>
<dbReference type="InterPro" id="IPR001789">
    <property type="entry name" value="Sig_transdc_resp-reg_receiver"/>
</dbReference>
<feature type="region of interest" description="Disordered" evidence="2">
    <location>
        <begin position="1"/>
        <end position="29"/>
    </location>
</feature>
<evidence type="ECO:0000313" key="6">
    <source>
        <dbReference type="Proteomes" id="UP000198893"/>
    </source>
</evidence>
<sequence>MLAPKWRLNRSEKASGSALRENKWDQTTPTRPGPALVGIFASLPVAVLSLVGLLVAGLPLGWSLLITIGLQYATAAIVIGVCSKRAKDRRHPAGPGTSPVSIKATAADLRAPLEAHVWQHYAAIPGSEPPRHRIAFAAPNAEHSRTIAKDLSEIGAETHLVSDIEALLETVLNAPDAWDFVITDLDVTGDSWIAVDEMMYFRKICPQVPVLLLTSKVSRDDFSTIKCAIGDVTLRKPVHHRRLMEGLKVLIDDTVTREQINLSRDRDRRFDS</sequence>
<dbReference type="Proteomes" id="UP000198893">
    <property type="component" value="Unassembled WGS sequence"/>
</dbReference>
<proteinExistence type="predicted"/>
<dbReference type="RefSeq" id="WP_139196117.1">
    <property type="nucleotide sequence ID" value="NZ_FODS01000003.1"/>
</dbReference>
<protein>
    <submittedName>
        <fullName evidence="5">CheY chemotaxis protein or a CheY-like REC (Receiver) domain</fullName>
    </submittedName>
</protein>
<dbReference type="AlphaFoldDB" id="A0A1H8NLX1"/>
<keyword evidence="1" id="KW-0597">Phosphoprotein</keyword>
<dbReference type="GO" id="GO:0000160">
    <property type="term" value="P:phosphorelay signal transduction system"/>
    <property type="evidence" value="ECO:0007669"/>
    <property type="project" value="InterPro"/>
</dbReference>
<keyword evidence="3" id="KW-1133">Transmembrane helix</keyword>
<gene>
    <name evidence="5" type="ORF">SAMN04490248_103255</name>
</gene>
<organism evidence="5 6">
    <name type="scientific">Salinihabitans flavidus</name>
    <dbReference type="NCBI Taxonomy" id="569882"/>
    <lineage>
        <taxon>Bacteria</taxon>
        <taxon>Pseudomonadati</taxon>
        <taxon>Pseudomonadota</taxon>
        <taxon>Alphaproteobacteria</taxon>
        <taxon>Rhodobacterales</taxon>
        <taxon>Roseobacteraceae</taxon>
        <taxon>Salinihabitans</taxon>
    </lineage>
</organism>